<feature type="transmembrane region" description="Helical" evidence="7">
    <location>
        <begin position="26"/>
        <end position="51"/>
    </location>
</feature>
<feature type="domain" description="Major facilitator superfamily (MFS) profile" evidence="8">
    <location>
        <begin position="29"/>
        <end position="505"/>
    </location>
</feature>
<feature type="transmembrane region" description="Helical" evidence="7">
    <location>
        <begin position="183"/>
        <end position="203"/>
    </location>
</feature>
<dbReference type="Proteomes" id="UP001500266">
    <property type="component" value="Unassembled WGS sequence"/>
</dbReference>
<evidence type="ECO:0000256" key="4">
    <source>
        <dbReference type="ARBA" id="ARBA00022692"/>
    </source>
</evidence>
<evidence type="ECO:0000256" key="7">
    <source>
        <dbReference type="SAM" id="Phobius"/>
    </source>
</evidence>
<keyword evidence="2" id="KW-0813">Transport</keyword>
<dbReference type="EMBL" id="BAABDO010000117">
    <property type="protein sequence ID" value="GAA4153963.1"/>
    <property type="molecule type" value="Genomic_DNA"/>
</dbReference>
<keyword evidence="6 7" id="KW-0472">Membrane</keyword>
<comment type="subcellular location">
    <subcellularLocation>
        <location evidence="1">Cell membrane</location>
        <topology evidence="1">Multi-pass membrane protein</topology>
    </subcellularLocation>
</comment>
<evidence type="ECO:0000256" key="5">
    <source>
        <dbReference type="ARBA" id="ARBA00022989"/>
    </source>
</evidence>
<gene>
    <name evidence="9" type="ORF">GCM10022416_53450</name>
</gene>
<feature type="transmembrane region" description="Helical" evidence="7">
    <location>
        <begin position="318"/>
        <end position="339"/>
    </location>
</feature>
<dbReference type="InterPro" id="IPR036259">
    <property type="entry name" value="MFS_trans_sf"/>
</dbReference>
<dbReference type="InterPro" id="IPR004638">
    <property type="entry name" value="EmrB-like"/>
</dbReference>
<evidence type="ECO:0000313" key="10">
    <source>
        <dbReference type="Proteomes" id="UP001500266"/>
    </source>
</evidence>
<feature type="transmembrane region" description="Helical" evidence="7">
    <location>
        <begin position="376"/>
        <end position="395"/>
    </location>
</feature>
<evidence type="ECO:0000256" key="3">
    <source>
        <dbReference type="ARBA" id="ARBA00022475"/>
    </source>
</evidence>
<reference evidence="10" key="1">
    <citation type="journal article" date="2019" name="Int. J. Syst. Evol. Microbiol.">
        <title>The Global Catalogue of Microorganisms (GCM) 10K type strain sequencing project: providing services to taxonomists for standard genome sequencing and annotation.</title>
        <authorList>
            <consortium name="The Broad Institute Genomics Platform"/>
            <consortium name="The Broad Institute Genome Sequencing Center for Infectious Disease"/>
            <person name="Wu L."/>
            <person name="Ma J."/>
        </authorList>
    </citation>
    <scope>NUCLEOTIDE SEQUENCE [LARGE SCALE GENOMIC DNA]</scope>
    <source>
        <strain evidence="10">JCM 17316</strain>
    </source>
</reference>
<feature type="transmembrane region" description="Helical" evidence="7">
    <location>
        <begin position="215"/>
        <end position="235"/>
    </location>
</feature>
<feature type="transmembrane region" description="Helical" evidence="7">
    <location>
        <begin position="95"/>
        <end position="114"/>
    </location>
</feature>
<keyword evidence="4 7" id="KW-0812">Transmembrane</keyword>
<dbReference type="PROSITE" id="PS50850">
    <property type="entry name" value="MFS"/>
    <property type="match status" value="1"/>
</dbReference>
<evidence type="ECO:0000256" key="2">
    <source>
        <dbReference type="ARBA" id="ARBA00022448"/>
    </source>
</evidence>
<feature type="transmembrane region" description="Helical" evidence="7">
    <location>
        <begin position="63"/>
        <end position="83"/>
    </location>
</feature>
<evidence type="ECO:0000313" key="9">
    <source>
        <dbReference type="EMBL" id="GAA4153963.1"/>
    </source>
</evidence>
<dbReference type="PANTHER" id="PTHR23501:SF1">
    <property type="entry name" value="TRANSPORT PROTEIN HSRA-RELATED"/>
    <property type="match status" value="1"/>
</dbReference>
<accession>A0ABP7ZCZ8</accession>
<keyword evidence="10" id="KW-1185">Reference proteome</keyword>
<keyword evidence="5 7" id="KW-1133">Transmembrane helix</keyword>
<dbReference type="Pfam" id="PF07690">
    <property type="entry name" value="MFS_1"/>
    <property type="match status" value="1"/>
</dbReference>
<feature type="transmembrane region" description="Helical" evidence="7">
    <location>
        <begin position="120"/>
        <end position="141"/>
    </location>
</feature>
<evidence type="ECO:0000259" key="8">
    <source>
        <dbReference type="PROSITE" id="PS50850"/>
    </source>
</evidence>
<dbReference type="InterPro" id="IPR011701">
    <property type="entry name" value="MFS"/>
</dbReference>
<dbReference type="InterPro" id="IPR020846">
    <property type="entry name" value="MFS_dom"/>
</dbReference>
<dbReference type="RefSeq" id="WP_345024398.1">
    <property type="nucleotide sequence ID" value="NZ_BAABDO010000117.1"/>
</dbReference>
<comment type="caution">
    <text evidence="9">The sequence shown here is derived from an EMBL/GenBank/DDBJ whole genome shotgun (WGS) entry which is preliminary data.</text>
</comment>
<dbReference type="Gene3D" id="1.20.1250.20">
    <property type="entry name" value="MFS general substrate transporter like domains"/>
    <property type="match status" value="1"/>
</dbReference>
<feature type="transmembrane region" description="Helical" evidence="7">
    <location>
        <begin position="153"/>
        <end position="171"/>
    </location>
</feature>
<sequence length="517" mass="53848">MTAPASSQTKADPPDSASAGGLDRGVLAVAIVVVLGAIMSILDVTVVNVALKHLSEDFNASLATIQWVATGYTLALATVIPVTGWASARFGTKRLYILSIVLFVGGSALAGTAWSAESLIAFRVLQGLGGGMIMPAGMTILTQAAGPQRVGQVMSIVGIPMLLGPITGPILGGWLVDDVSWRWIFYINVPIGAVALILAARILKRDEPRPAERLDFLGLLLLSPGLAALIYGLATGAEKSDFGRPDVLIPTVVGAVLTLGFVFHALGRHNKNPLIDLRLFRRRSVATASGTLVLFACAFFGAMLILPLYYQSVRGETAFAAGLLLAPQGVGAMITMPIGGKLTDRVGPGRVVWIGLTVVVLGVAGFASQLTADASYWGLGAALFVMGLGMGMTMMPTMSAAMQTLQHDEVPRASTALNIIQQVAGSIGTAFIAVLLASQLRSRGLPTGGAAAEAPAGAGAQQVPPEVMAQIFSKMADAFQTTYWWSLALLTLAFIPALMLPRKKPEGAAVDAPMPMH</sequence>
<organism evidence="9 10">
    <name type="scientific">Actinomadura keratinilytica</name>
    <dbReference type="NCBI Taxonomy" id="547461"/>
    <lineage>
        <taxon>Bacteria</taxon>
        <taxon>Bacillati</taxon>
        <taxon>Actinomycetota</taxon>
        <taxon>Actinomycetes</taxon>
        <taxon>Streptosporangiales</taxon>
        <taxon>Thermomonosporaceae</taxon>
        <taxon>Actinomadura</taxon>
    </lineage>
</organism>
<feature type="transmembrane region" description="Helical" evidence="7">
    <location>
        <begin position="482"/>
        <end position="500"/>
    </location>
</feature>
<name>A0ABP7ZCZ8_9ACTN</name>
<evidence type="ECO:0000256" key="1">
    <source>
        <dbReference type="ARBA" id="ARBA00004651"/>
    </source>
</evidence>
<evidence type="ECO:0000256" key="6">
    <source>
        <dbReference type="ARBA" id="ARBA00023136"/>
    </source>
</evidence>
<dbReference type="Gene3D" id="1.20.1720.10">
    <property type="entry name" value="Multidrug resistance protein D"/>
    <property type="match status" value="1"/>
</dbReference>
<protein>
    <submittedName>
        <fullName evidence="9">MFS transporter</fullName>
    </submittedName>
</protein>
<feature type="transmembrane region" description="Helical" evidence="7">
    <location>
        <begin position="351"/>
        <end position="370"/>
    </location>
</feature>
<feature type="transmembrane region" description="Helical" evidence="7">
    <location>
        <begin position="416"/>
        <end position="437"/>
    </location>
</feature>
<feature type="transmembrane region" description="Helical" evidence="7">
    <location>
        <begin position="247"/>
        <end position="266"/>
    </location>
</feature>
<dbReference type="NCBIfam" id="TIGR00711">
    <property type="entry name" value="efflux_EmrB"/>
    <property type="match status" value="1"/>
</dbReference>
<dbReference type="CDD" id="cd17503">
    <property type="entry name" value="MFS_LmrB_MDR_like"/>
    <property type="match status" value="1"/>
</dbReference>
<feature type="transmembrane region" description="Helical" evidence="7">
    <location>
        <begin position="286"/>
        <end position="306"/>
    </location>
</feature>
<dbReference type="SUPFAM" id="SSF103473">
    <property type="entry name" value="MFS general substrate transporter"/>
    <property type="match status" value="1"/>
</dbReference>
<proteinExistence type="predicted"/>
<dbReference type="PANTHER" id="PTHR23501">
    <property type="entry name" value="MAJOR FACILITATOR SUPERFAMILY"/>
    <property type="match status" value="1"/>
</dbReference>
<keyword evidence="3" id="KW-1003">Cell membrane</keyword>